<feature type="region of interest" description="Disordered" evidence="1">
    <location>
        <begin position="1"/>
        <end position="21"/>
    </location>
</feature>
<evidence type="ECO:0000313" key="2">
    <source>
        <dbReference type="EMBL" id="MFB9840433.1"/>
    </source>
</evidence>
<protein>
    <submittedName>
        <fullName evidence="2">Uncharacterized protein</fullName>
    </submittedName>
</protein>
<dbReference type="EMBL" id="JBHLZP010001084">
    <property type="protein sequence ID" value="MFB9840433.1"/>
    <property type="molecule type" value="Genomic_DNA"/>
</dbReference>
<evidence type="ECO:0000313" key="3">
    <source>
        <dbReference type="Proteomes" id="UP001589627"/>
    </source>
</evidence>
<proteinExistence type="predicted"/>
<comment type="caution">
    <text evidence="2">The sequence shown here is derived from an EMBL/GenBank/DDBJ whole genome shotgun (WGS) entry which is preliminary data.</text>
</comment>
<feature type="compositionally biased region" description="Low complexity" evidence="1">
    <location>
        <begin position="304"/>
        <end position="317"/>
    </location>
</feature>
<keyword evidence="3" id="KW-1185">Reference proteome</keyword>
<feature type="compositionally biased region" description="Gly residues" evidence="1">
    <location>
        <begin position="318"/>
        <end position="327"/>
    </location>
</feature>
<dbReference type="Proteomes" id="UP001589627">
    <property type="component" value="Unassembled WGS sequence"/>
</dbReference>
<sequence length="327" mass="34184">MPVDDDHPTVLVDASESRGEPDVPAEDIAALLAALPDPTRVTVRLAPCGPLDLLSIAQDTAEMLGVEVEVLTGLPLLVGTDAEPDVRPILIGPDAEPTWAPFVEAVACRPFDADGRVLEPRLVRWRSPMSGIRRTDPAPVPLSDRWQVCVTRAGLSVGPRGEQPDVTGRPVSPEQLAVEVNLRGAPADDALFSDLSRLLSEIGTGVRDFVTVHRDLPSQQPEGEDFRLLRLAIDHGVSLAEPPPSETLPEPAMPTVHTVAIPRSGRPRESTPAPATHTSEARMGLPEPARSVASAPAGPPRPDAPAANSGPVSAAAGGPSGYGPGGP</sequence>
<evidence type="ECO:0000256" key="1">
    <source>
        <dbReference type="SAM" id="MobiDB-lite"/>
    </source>
</evidence>
<reference evidence="2 3" key="1">
    <citation type="submission" date="2024-09" db="EMBL/GenBank/DDBJ databases">
        <authorList>
            <person name="Sun Q."/>
            <person name="Mori K."/>
        </authorList>
    </citation>
    <scope>NUCLEOTIDE SEQUENCE [LARGE SCALE GENOMIC DNA]</scope>
    <source>
        <strain evidence="2 3">TBRC 0563</strain>
    </source>
</reference>
<name>A0ABV5YZH9_9ACTN</name>
<gene>
    <name evidence="2" type="ORF">ACFFNX_50645</name>
</gene>
<accession>A0ABV5YZH9</accession>
<organism evidence="2 3">
    <name type="scientific">Actinoallomurus acaciae</name>
    <dbReference type="NCBI Taxonomy" id="502577"/>
    <lineage>
        <taxon>Bacteria</taxon>
        <taxon>Bacillati</taxon>
        <taxon>Actinomycetota</taxon>
        <taxon>Actinomycetes</taxon>
        <taxon>Streptosporangiales</taxon>
        <taxon>Thermomonosporaceae</taxon>
        <taxon>Actinoallomurus</taxon>
    </lineage>
</organism>
<feature type="region of interest" description="Disordered" evidence="1">
    <location>
        <begin position="260"/>
        <end position="327"/>
    </location>
</feature>
<feature type="non-terminal residue" evidence="2">
    <location>
        <position position="327"/>
    </location>
</feature>